<dbReference type="AlphaFoldDB" id="A0AAJ2BNZ8"/>
<evidence type="ECO:0000313" key="2">
    <source>
        <dbReference type="Proteomes" id="UP001268036"/>
    </source>
</evidence>
<dbReference type="InterPro" id="IPR027266">
    <property type="entry name" value="TrmE/GcvT-like"/>
</dbReference>
<dbReference type="GO" id="GO:0008115">
    <property type="term" value="F:sarcosine oxidase activity"/>
    <property type="evidence" value="ECO:0007669"/>
    <property type="project" value="UniProtKB-EC"/>
</dbReference>
<protein>
    <submittedName>
        <fullName evidence="1">Sarcosine oxidase subunit gamma</fullName>
        <ecNumber evidence="1">1.5.3.1</ecNumber>
    </submittedName>
</protein>
<dbReference type="SUPFAM" id="SSF103025">
    <property type="entry name" value="Folate-binding domain"/>
    <property type="match status" value="1"/>
</dbReference>
<accession>A0AAJ2BNZ8</accession>
<proteinExistence type="predicted"/>
<name>A0AAJ2BNZ8_9PSED</name>
<comment type="caution">
    <text evidence="1">The sequence shown here is derived from an EMBL/GenBank/DDBJ whole genome shotgun (WGS) entry which is preliminary data.</text>
</comment>
<reference evidence="1" key="1">
    <citation type="submission" date="2023-08" db="EMBL/GenBank/DDBJ databases">
        <title>Functional and genomic diversity of the sorghum phyllosphere microbiome.</title>
        <authorList>
            <person name="Shade A."/>
        </authorList>
    </citation>
    <scope>NUCLEOTIDE SEQUENCE</scope>
    <source>
        <strain evidence="1">SORGH_AS_0201</strain>
    </source>
</reference>
<keyword evidence="1" id="KW-0560">Oxidoreductase</keyword>
<dbReference type="EC" id="1.5.3.1" evidence="1"/>
<organism evidence="1 2">
    <name type="scientific">Pseudomonas oryzihabitans</name>
    <dbReference type="NCBI Taxonomy" id="47885"/>
    <lineage>
        <taxon>Bacteria</taxon>
        <taxon>Pseudomonadati</taxon>
        <taxon>Pseudomonadota</taxon>
        <taxon>Gammaproteobacteria</taxon>
        <taxon>Pseudomonadales</taxon>
        <taxon>Pseudomonadaceae</taxon>
        <taxon>Pseudomonas</taxon>
    </lineage>
</organism>
<dbReference type="Gene3D" id="3.30.1360.120">
    <property type="entry name" value="Probable tRNA modification gtpase trme, domain 1"/>
    <property type="match status" value="1"/>
</dbReference>
<evidence type="ECO:0000313" key="1">
    <source>
        <dbReference type="EMBL" id="MDR6236630.1"/>
    </source>
</evidence>
<sequence>MNQTLMSFDERSPLAELQLDAPLLQHEGRIFAERLSDGDEADLLQRGGLADLCNLPRFGLRGPAAAGYLLGQGYVLPERPNEALRQASGEWLLRLSQSEYLLLGALADGGARVAALEAAAGDLGPGCYPLPRQDSHAWLILTGAQLPALFAKLCGVDLGKPFAVGQVVQTSVARLNAILLNAGDGALPHIHLLCDRASAHYLWHVLLDALDEFDGGALGVAALLEAGIP</sequence>
<gene>
    <name evidence="1" type="ORF">QE440_004371</name>
</gene>
<dbReference type="RefSeq" id="WP_309761645.1">
    <property type="nucleotide sequence ID" value="NZ_JAVJAF010000001.1"/>
</dbReference>
<dbReference type="EMBL" id="JAVJAF010000001">
    <property type="protein sequence ID" value="MDR6236630.1"/>
    <property type="molecule type" value="Genomic_DNA"/>
</dbReference>
<dbReference type="Proteomes" id="UP001268036">
    <property type="component" value="Unassembled WGS sequence"/>
</dbReference>